<evidence type="ECO:0000259" key="8">
    <source>
        <dbReference type="Pfam" id="PF07731"/>
    </source>
</evidence>
<feature type="domain" description="Plastocyanin-like" evidence="8">
    <location>
        <begin position="2"/>
        <end position="105"/>
    </location>
</feature>
<protein>
    <recommendedName>
        <fullName evidence="8">Plastocyanin-like domain-containing protein</fullName>
    </recommendedName>
</protein>
<dbReference type="InterPro" id="IPR033138">
    <property type="entry name" value="Cu_oxidase_CS"/>
</dbReference>
<keyword evidence="7" id="KW-0186">Copper</keyword>
<dbReference type="EMBL" id="JAAGAX010000012">
    <property type="protein sequence ID" value="KAF2297486.1"/>
    <property type="molecule type" value="Genomic_DNA"/>
</dbReference>
<evidence type="ECO:0000313" key="9">
    <source>
        <dbReference type="EMBL" id="KAF2297486.1"/>
    </source>
</evidence>
<evidence type="ECO:0000256" key="6">
    <source>
        <dbReference type="ARBA" id="ARBA00023002"/>
    </source>
</evidence>
<keyword evidence="6" id="KW-0560">Oxidoreductase</keyword>
<dbReference type="SUPFAM" id="SSF49503">
    <property type="entry name" value="Cupredoxins"/>
    <property type="match status" value="1"/>
</dbReference>
<evidence type="ECO:0000256" key="4">
    <source>
        <dbReference type="ARBA" id="ARBA00022723"/>
    </source>
</evidence>
<dbReference type="Pfam" id="PF07731">
    <property type="entry name" value="Cu-oxidase_2"/>
    <property type="match status" value="1"/>
</dbReference>
<dbReference type="PANTHER" id="PTHR11709">
    <property type="entry name" value="MULTI-COPPER OXIDASE"/>
    <property type="match status" value="1"/>
</dbReference>
<dbReference type="Gene3D" id="2.60.40.420">
    <property type="entry name" value="Cupredoxins - blue copper proteins"/>
    <property type="match status" value="1"/>
</dbReference>
<sequence length="146" mass="16106">MLNYGDAIEIVFQGTNIGAAESHPIHLHGFSFYWVGTGSGNFDKQTDPESYNLIDPPEINTVAVPKNGWAAIRFFAKNPGVWFIHCHLERHLSWGMDTVLIVRNGNTTATSMRPPPPYMPSCTTSSSILEKGGSPASYESFSLIFK</sequence>
<dbReference type="GO" id="GO:0016491">
    <property type="term" value="F:oxidoreductase activity"/>
    <property type="evidence" value="ECO:0007669"/>
    <property type="project" value="UniProtKB-KW"/>
</dbReference>
<gene>
    <name evidence="9" type="ORF">GH714_024266</name>
</gene>
<dbReference type="GO" id="GO:0005507">
    <property type="term" value="F:copper ion binding"/>
    <property type="evidence" value="ECO:0007669"/>
    <property type="project" value="InterPro"/>
</dbReference>
<dbReference type="InterPro" id="IPR002355">
    <property type="entry name" value="Cu_oxidase_Cu_BS"/>
</dbReference>
<proteinExistence type="inferred from homology"/>
<evidence type="ECO:0000256" key="1">
    <source>
        <dbReference type="ARBA" id="ARBA00004613"/>
    </source>
</evidence>
<evidence type="ECO:0000256" key="7">
    <source>
        <dbReference type="ARBA" id="ARBA00023008"/>
    </source>
</evidence>
<dbReference type="InterPro" id="IPR008972">
    <property type="entry name" value="Cupredoxin"/>
</dbReference>
<keyword evidence="5" id="KW-0677">Repeat</keyword>
<evidence type="ECO:0000256" key="5">
    <source>
        <dbReference type="ARBA" id="ARBA00022737"/>
    </source>
</evidence>
<dbReference type="Proteomes" id="UP000467840">
    <property type="component" value="Chromosome 18"/>
</dbReference>
<name>A0A6A6LBV1_HEVBR</name>
<dbReference type="AlphaFoldDB" id="A0A6A6LBV1"/>
<dbReference type="InterPro" id="IPR045087">
    <property type="entry name" value="Cu-oxidase_fam"/>
</dbReference>
<keyword evidence="3" id="KW-0964">Secreted</keyword>
<evidence type="ECO:0000256" key="2">
    <source>
        <dbReference type="ARBA" id="ARBA00010609"/>
    </source>
</evidence>
<comment type="similarity">
    <text evidence="2">Belongs to the multicopper oxidase family.</text>
</comment>
<accession>A0A6A6LBV1</accession>
<dbReference type="PROSITE" id="PS00079">
    <property type="entry name" value="MULTICOPPER_OXIDASE1"/>
    <property type="match status" value="1"/>
</dbReference>
<keyword evidence="10" id="KW-1185">Reference proteome</keyword>
<dbReference type="PANTHER" id="PTHR11709:SF410">
    <property type="entry name" value="LACCASE"/>
    <property type="match status" value="1"/>
</dbReference>
<comment type="caution">
    <text evidence="9">The sequence shown here is derived from an EMBL/GenBank/DDBJ whole genome shotgun (WGS) entry which is preliminary data.</text>
</comment>
<keyword evidence="4" id="KW-0479">Metal-binding</keyword>
<evidence type="ECO:0000313" key="10">
    <source>
        <dbReference type="Proteomes" id="UP000467840"/>
    </source>
</evidence>
<reference evidence="9 10" key="1">
    <citation type="journal article" date="2020" name="Mol. Plant">
        <title>The Chromosome-Based Rubber Tree Genome Provides New Insights into Spurge Genome Evolution and Rubber Biosynthesis.</title>
        <authorList>
            <person name="Liu J."/>
            <person name="Shi C."/>
            <person name="Shi C.C."/>
            <person name="Li W."/>
            <person name="Zhang Q.J."/>
            <person name="Zhang Y."/>
            <person name="Li K."/>
            <person name="Lu H.F."/>
            <person name="Shi C."/>
            <person name="Zhu S.T."/>
            <person name="Xiao Z.Y."/>
            <person name="Nan H."/>
            <person name="Yue Y."/>
            <person name="Zhu X.G."/>
            <person name="Wu Y."/>
            <person name="Hong X.N."/>
            <person name="Fan G.Y."/>
            <person name="Tong Y."/>
            <person name="Zhang D."/>
            <person name="Mao C.L."/>
            <person name="Liu Y.L."/>
            <person name="Hao S.J."/>
            <person name="Liu W.Q."/>
            <person name="Lv M.Q."/>
            <person name="Zhang H.B."/>
            <person name="Liu Y."/>
            <person name="Hu-Tang G.R."/>
            <person name="Wang J.P."/>
            <person name="Wang J.H."/>
            <person name="Sun Y.H."/>
            <person name="Ni S.B."/>
            <person name="Chen W.B."/>
            <person name="Zhang X.C."/>
            <person name="Jiao Y.N."/>
            <person name="Eichler E.E."/>
            <person name="Li G.H."/>
            <person name="Liu X."/>
            <person name="Gao L.Z."/>
        </authorList>
    </citation>
    <scope>NUCLEOTIDE SEQUENCE [LARGE SCALE GENOMIC DNA]</scope>
    <source>
        <strain evidence="10">cv. GT1</strain>
        <tissue evidence="9">Leaf</tissue>
    </source>
</reference>
<evidence type="ECO:0000256" key="3">
    <source>
        <dbReference type="ARBA" id="ARBA00022525"/>
    </source>
</evidence>
<organism evidence="9 10">
    <name type="scientific">Hevea brasiliensis</name>
    <name type="common">Para rubber tree</name>
    <name type="synonym">Siphonia brasiliensis</name>
    <dbReference type="NCBI Taxonomy" id="3981"/>
    <lineage>
        <taxon>Eukaryota</taxon>
        <taxon>Viridiplantae</taxon>
        <taxon>Streptophyta</taxon>
        <taxon>Embryophyta</taxon>
        <taxon>Tracheophyta</taxon>
        <taxon>Spermatophyta</taxon>
        <taxon>Magnoliopsida</taxon>
        <taxon>eudicotyledons</taxon>
        <taxon>Gunneridae</taxon>
        <taxon>Pentapetalae</taxon>
        <taxon>rosids</taxon>
        <taxon>fabids</taxon>
        <taxon>Malpighiales</taxon>
        <taxon>Euphorbiaceae</taxon>
        <taxon>Crotonoideae</taxon>
        <taxon>Micrandreae</taxon>
        <taxon>Hevea</taxon>
    </lineage>
</organism>
<dbReference type="InterPro" id="IPR011706">
    <property type="entry name" value="Cu-oxidase_C"/>
</dbReference>
<comment type="subcellular location">
    <subcellularLocation>
        <location evidence="1">Secreted</location>
    </subcellularLocation>
</comment>
<dbReference type="PROSITE" id="PS00080">
    <property type="entry name" value="MULTICOPPER_OXIDASE2"/>
    <property type="match status" value="1"/>
</dbReference>
<dbReference type="GO" id="GO:0005576">
    <property type="term" value="C:extracellular region"/>
    <property type="evidence" value="ECO:0007669"/>
    <property type="project" value="UniProtKB-SubCell"/>
</dbReference>